<evidence type="ECO:0000256" key="1">
    <source>
        <dbReference type="ARBA" id="ARBA00023015"/>
    </source>
</evidence>
<sequence length="231" mass="25525">MHFIAALFQATTLDEAFAAYERQMQALGVESVMYTFVPQIYLDAHLSIVPLFKTSGSYSPGFLKHYQEAGFEQHDFTVKKSFRVKASSLIGGGESRKCHLSKHEQNIVVTAREDYGIRNGMTIPLQSGIGIGGISCISADKDAAYQRLLQERAEALFCCAQLFHAHVMTRPQLNAFFMTALLEKLSVKERRLLPFLITGLPMKTPSHKLSPVCTTAERASRHANAGGAKVS</sequence>
<name>A0AA95HFX8_9GAMM</name>
<dbReference type="Pfam" id="PF03472">
    <property type="entry name" value="Autoind_bind"/>
    <property type="match status" value="1"/>
</dbReference>
<dbReference type="InterPro" id="IPR036693">
    <property type="entry name" value="TF_LuxR_autoind-bd_dom_sf"/>
</dbReference>
<keyword evidence="1" id="KW-0805">Transcription regulation</keyword>
<dbReference type="Gene3D" id="3.30.450.80">
    <property type="entry name" value="Transcription factor LuxR-like, autoinducer-binding domain"/>
    <property type="match status" value="1"/>
</dbReference>
<evidence type="ECO:0000256" key="2">
    <source>
        <dbReference type="ARBA" id="ARBA00023125"/>
    </source>
</evidence>
<dbReference type="SUPFAM" id="SSF75516">
    <property type="entry name" value="Pheromone-binding domain of LuxR-like quorum-sensing transcription factors"/>
    <property type="match status" value="1"/>
</dbReference>
<dbReference type="GO" id="GO:0003677">
    <property type="term" value="F:DNA binding"/>
    <property type="evidence" value="ECO:0007669"/>
    <property type="project" value="UniProtKB-KW"/>
</dbReference>
<organism evidence="5">
    <name type="scientific">Candidatus Thiothrix putei</name>
    <dbReference type="NCBI Taxonomy" id="3080811"/>
    <lineage>
        <taxon>Bacteria</taxon>
        <taxon>Pseudomonadati</taxon>
        <taxon>Pseudomonadota</taxon>
        <taxon>Gammaproteobacteria</taxon>
        <taxon>Thiotrichales</taxon>
        <taxon>Thiotrichaceae</taxon>
        <taxon>Thiothrix</taxon>
    </lineage>
</organism>
<dbReference type="Proteomes" id="UP001301326">
    <property type="component" value="Chromosome"/>
</dbReference>
<protein>
    <submittedName>
        <fullName evidence="5">Autoinducer binding domain-containing protein</fullName>
    </submittedName>
</protein>
<reference evidence="5" key="2">
    <citation type="submission" date="2023-04" db="EMBL/GenBank/DDBJ databases">
        <authorList>
            <person name="Beletskiy A.V."/>
            <person name="Mardanov A.V."/>
            <person name="Ravin N.V."/>
        </authorList>
    </citation>
    <scope>NUCLEOTIDE SEQUENCE</scope>
    <source>
        <strain evidence="5">GKL-02</strain>
    </source>
</reference>
<gene>
    <name evidence="5" type="ORF">QJT81_21315</name>
</gene>
<evidence type="ECO:0000256" key="3">
    <source>
        <dbReference type="ARBA" id="ARBA00023163"/>
    </source>
</evidence>
<evidence type="ECO:0000313" key="5">
    <source>
        <dbReference type="EMBL" id="WGZ94284.1"/>
    </source>
</evidence>
<evidence type="ECO:0000259" key="4">
    <source>
        <dbReference type="Pfam" id="PF03472"/>
    </source>
</evidence>
<dbReference type="EMBL" id="CP124756">
    <property type="protein sequence ID" value="WGZ94284.1"/>
    <property type="molecule type" value="Genomic_DNA"/>
</dbReference>
<keyword evidence="3" id="KW-0804">Transcription</keyword>
<keyword evidence="2" id="KW-0238">DNA-binding</keyword>
<dbReference type="InterPro" id="IPR005143">
    <property type="entry name" value="TF_LuxR_autoind-bd_dom"/>
</dbReference>
<dbReference type="AlphaFoldDB" id="A0AA95HFX8"/>
<proteinExistence type="predicted"/>
<feature type="domain" description="Transcription factor LuxR-like autoinducer-binding" evidence="4">
    <location>
        <begin position="13"/>
        <end position="166"/>
    </location>
</feature>
<dbReference type="KEGG" id="tput:QJT81_21315"/>
<reference evidence="5" key="1">
    <citation type="journal article" date="2023" name="Int. J. Mol. Sci.">
        <title>Metagenomics Revealed a New Genus 'Candidatus Thiocaldithrix dubininis' gen. nov., sp. nov. and a New Species 'Candidatus Thiothrix putei' sp. nov. in the Family Thiotrichaceae, Some Members of Which Have Traits of Both Na+- and H+-Motive Energetics.</title>
        <authorList>
            <person name="Ravin N.V."/>
            <person name="Muntyan M.S."/>
            <person name="Smolyakov D.D."/>
            <person name="Rudenko T.S."/>
            <person name="Beletsky A.V."/>
            <person name="Mardanov A.V."/>
            <person name="Grabovich M.Y."/>
        </authorList>
    </citation>
    <scope>NUCLEOTIDE SEQUENCE</scope>
    <source>
        <strain evidence="5">GKL-02</strain>
    </source>
</reference>
<accession>A0AA95HFX8</accession>